<protein>
    <submittedName>
        <fullName evidence="6">Uncharacterized protein</fullName>
    </submittedName>
</protein>
<dbReference type="PROSITE" id="PS51419">
    <property type="entry name" value="RAB"/>
    <property type="match status" value="4"/>
</dbReference>
<keyword evidence="3" id="KW-0342">GTP-binding</keyword>
<dbReference type="PANTHER" id="PTHR47980">
    <property type="entry name" value="LD44762P"/>
    <property type="match status" value="1"/>
</dbReference>
<sequence>MTTTENDRLFKILLIGDSGVGKTCLLTRFTNDTFNDSFKSTIRDEFMTKSIIIDEKTLRLQILDLSGQERYRAVSSAYYRDAHGIIVVFDVTNDKSFEDIKVWLQAIDQHSDQNVKKLLIGNKCDLTYDRVVGHATAKKFADSSSIPYLETSAKRSTNVEQAFKTIAIELMSIPEAEASYVSHQLQIEPDESTIATKSEYDHFFKLLIIGDSGVGKSSLLLRYADDTFIENFISTLGVDFVRVVGHATAKKLADSLNIPYIETSAKNSTNVEQAFETLATGIMSILASTEAKASSVSHQAETKSDESTVATKSEYDHLFKLLIIGDSGVGKSSFLLRFAENIFDESYVATIGIDFKTRTIKINGKTVKLQLWDTAGQERFRAITSNYYKSAHGIIVLFDITKAESFENINRWFNEIDQYAADNVKKLLVANKCDLTSNRVVDYAVVKKFADSLNIPYVEASSKNSTNVEQAFETLATNIMSILVSTEAKASSVNHQLETVPLQSTIATKCESDYLLKLLLIGDSGVGKSSLLLRFVKNTFNESFVSTIGVDFGCRTIQLHGKTVKLSIWDTAGHERFRTITNSYYRGAQGIILVFDVTDIKSFENIKIWLEGIDHHASDNVTKLLVGNKCDLTSKRAIDHAVAQEFAKSLNLSYIETSSKNSTNVEQTFNNLVSEILSRTVKVLSIPESAIVETLPANEKSETKPIETTTTTNSEYDYLLKLLLIGDADVGKSSLLFRFADDTFNESYLATIGVDFETRTMNHNGKTVKFQIWDISGQERFRTITSSYYRGAHGIIIVYDVTNAVGDSNFVFIFIFIYHCTLLLEKSFENIKMWLQIIDRNANQNVKKLLVGNKSDLTSNRIVDHTKAKKFADSLSISYVETSAKNSTNVEQIFKNTITEILSST</sequence>
<dbReference type="EMBL" id="CAJNOT010001363">
    <property type="protein sequence ID" value="CAF1188013.1"/>
    <property type="molecule type" value="Genomic_DNA"/>
</dbReference>
<dbReference type="GO" id="GO:0003924">
    <property type="term" value="F:GTPase activity"/>
    <property type="evidence" value="ECO:0007669"/>
    <property type="project" value="InterPro"/>
</dbReference>
<evidence type="ECO:0000256" key="1">
    <source>
        <dbReference type="ARBA" id="ARBA00006270"/>
    </source>
</evidence>
<keyword evidence="2" id="KW-0547">Nucleotide-binding</keyword>
<evidence type="ECO:0000256" key="3">
    <source>
        <dbReference type="ARBA" id="ARBA00023134"/>
    </source>
</evidence>
<dbReference type="InterPro" id="IPR050305">
    <property type="entry name" value="Small_GTPase_Rab"/>
</dbReference>
<evidence type="ECO:0000256" key="5">
    <source>
        <dbReference type="ARBA" id="ARBA00023289"/>
    </source>
</evidence>
<dbReference type="SMART" id="SM00176">
    <property type="entry name" value="RAN"/>
    <property type="match status" value="3"/>
</dbReference>
<dbReference type="Proteomes" id="UP000663864">
    <property type="component" value="Unassembled WGS sequence"/>
</dbReference>
<evidence type="ECO:0000313" key="6">
    <source>
        <dbReference type="EMBL" id="CAF1188013.1"/>
    </source>
</evidence>
<evidence type="ECO:0000313" key="7">
    <source>
        <dbReference type="Proteomes" id="UP000663864"/>
    </source>
</evidence>
<comment type="similarity">
    <text evidence="1">Belongs to the small GTPase superfamily. Rab family.</text>
</comment>
<dbReference type="SMART" id="SM00174">
    <property type="entry name" value="RHO"/>
    <property type="match status" value="4"/>
</dbReference>
<accession>A0A814VEU0</accession>
<gene>
    <name evidence="6" type="ORF">ZHD862_LOCUS22139</name>
</gene>
<comment type="caution">
    <text evidence="6">The sequence shown here is derived from an EMBL/GenBank/DDBJ whole genome shotgun (WGS) entry which is preliminary data.</text>
</comment>
<dbReference type="FunFam" id="3.40.50.300:FF:001447">
    <property type="entry name" value="Ras-related protein Rab-1B"/>
    <property type="match status" value="4"/>
</dbReference>
<dbReference type="Pfam" id="PF00071">
    <property type="entry name" value="Ras"/>
    <property type="match status" value="6"/>
</dbReference>
<dbReference type="Gene3D" id="3.40.50.300">
    <property type="entry name" value="P-loop containing nucleotide triphosphate hydrolases"/>
    <property type="match status" value="6"/>
</dbReference>
<proteinExistence type="inferred from homology"/>
<organism evidence="6 7">
    <name type="scientific">Rotaria sordida</name>
    <dbReference type="NCBI Taxonomy" id="392033"/>
    <lineage>
        <taxon>Eukaryota</taxon>
        <taxon>Metazoa</taxon>
        <taxon>Spiralia</taxon>
        <taxon>Gnathifera</taxon>
        <taxon>Rotifera</taxon>
        <taxon>Eurotatoria</taxon>
        <taxon>Bdelloidea</taxon>
        <taxon>Philodinida</taxon>
        <taxon>Philodinidae</taxon>
        <taxon>Rotaria</taxon>
    </lineage>
</organism>
<dbReference type="SMART" id="SM00175">
    <property type="entry name" value="RAB"/>
    <property type="match status" value="5"/>
</dbReference>
<dbReference type="PRINTS" id="PR00449">
    <property type="entry name" value="RASTRNSFRMNG"/>
</dbReference>
<dbReference type="SUPFAM" id="SSF52540">
    <property type="entry name" value="P-loop containing nucleoside triphosphate hydrolases"/>
    <property type="match status" value="5"/>
</dbReference>
<dbReference type="AlphaFoldDB" id="A0A814VEU0"/>
<reference evidence="6" key="1">
    <citation type="submission" date="2021-02" db="EMBL/GenBank/DDBJ databases">
        <authorList>
            <person name="Nowell W R."/>
        </authorList>
    </citation>
    <scope>NUCLEOTIDE SEQUENCE</scope>
</reference>
<dbReference type="PROSITE" id="PS51421">
    <property type="entry name" value="RAS"/>
    <property type="match status" value="4"/>
</dbReference>
<name>A0A814VEU0_9BILA</name>
<dbReference type="SMART" id="SM00173">
    <property type="entry name" value="RAS"/>
    <property type="match status" value="4"/>
</dbReference>
<dbReference type="PROSITE" id="PS51420">
    <property type="entry name" value="RHO"/>
    <property type="match status" value="4"/>
</dbReference>
<dbReference type="NCBIfam" id="TIGR00231">
    <property type="entry name" value="small_GTP"/>
    <property type="match status" value="4"/>
</dbReference>
<dbReference type="GO" id="GO:0005525">
    <property type="term" value="F:GTP binding"/>
    <property type="evidence" value="ECO:0007669"/>
    <property type="project" value="UniProtKB-KW"/>
</dbReference>
<evidence type="ECO:0000256" key="2">
    <source>
        <dbReference type="ARBA" id="ARBA00022741"/>
    </source>
</evidence>
<dbReference type="InterPro" id="IPR005225">
    <property type="entry name" value="Small_GTP-bd"/>
</dbReference>
<evidence type="ECO:0000256" key="4">
    <source>
        <dbReference type="ARBA" id="ARBA00023288"/>
    </source>
</evidence>
<keyword evidence="4" id="KW-0449">Lipoprotein</keyword>
<dbReference type="InterPro" id="IPR027417">
    <property type="entry name" value="P-loop_NTPase"/>
</dbReference>
<dbReference type="InterPro" id="IPR001806">
    <property type="entry name" value="Small_GTPase"/>
</dbReference>
<keyword evidence="5" id="KW-0636">Prenylation</keyword>